<dbReference type="InterPro" id="IPR050858">
    <property type="entry name" value="Mal-CoA-ACP_Trans/PKS_FabD"/>
</dbReference>
<dbReference type="InterPro" id="IPR016035">
    <property type="entry name" value="Acyl_Trfase/lysoPLipase"/>
</dbReference>
<dbReference type="FunFam" id="3.30.70.250:FF:000001">
    <property type="entry name" value="Malonyl CoA-acyl carrier protein transacylase"/>
    <property type="match status" value="1"/>
</dbReference>
<evidence type="ECO:0000256" key="3">
    <source>
        <dbReference type="ARBA" id="ARBA00022679"/>
    </source>
</evidence>
<evidence type="ECO:0000256" key="1">
    <source>
        <dbReference type="ARBA" id="ARBA00013258"/>
    </source>
</evidence>
<dbReference type="SUPFAM" id="SSF52151">
    <property type="entry name" value="FabD/lysophospholipase-like"/>
    <property type="match status" value="1"/>
</dbReference>
<dbReference type="AlphaFoldDB" id="A0A1M6DE88"/>
<evidence type="ECO:0000256" key="6">
    <source>
        <dbReference type="PIRNR" id="PIRNR000446"/>
    </source>
</evidence>
<dbReference type="GO" id="GO:0005829">
    <property type="term" value="C:cytosol"/>
    <property type="evidence" value="ECO:0007669"/>
    <property type="project" value="TreeGrafter"/>
</dbReference>
<reference evidence="9 10" key="1">
    <citation type="submission" date="2016-11" db="EMBL/GenBank/DDBJ databases">
        <authorList>
            <person name="Jaros S."/>
            <person name="Januszkiewicz K."/>
            <person name="Wedrychowicz H."/>
        </authorList>
    </citation>
    <scope>NUCLEOTIDE SEQUENCE [LARGE SCALE GENOMIC DNA]</scope>
    <source>
        <strain evidence="9 10">DSM 5091</strain>
    </source>
</reference>
<keyword evidence="10" id="KW-1185">Reference proteome</keyword>
<dbReference type="GO" id="GO:0004314">
    <property type="term" value="F:[acyl-carrier-protein] S-malonyltransferase activity"/>
    <property type="evidence" value="ECO:0007669"/>
    <property type="project" value="UniProtKB-EC"/>
</dbReference>
<evidence type="ECO:0000313" key="9">
    <source>
        <dbReference type="EMBL" id="SHI71469.1"/>
    </source>
</evidence>
<dbReference type="InterPro" id="IPR004410">
    <property type="entry name" value="Malonyl_CoA-ACP_transAc_FabD"/>
</dbReference>
<dbReference type="STRING" id="1122189.SAMN02745165_00644"/>
<organism evidence="9 10">
    <name type="scientific">Malonomonas rubra DSM 5091</name>
    <dbReference type="NCBI Taxonomy" id="1122189"/>
    <lineage>
        <taxon>Bacteria</taxon>
        <taxon>Pseudomonadati</taxon>
        <taxon>Thermodesulfobacteriota</taxon>
        <taxon>Desulfuromonadia</taxon>
        <taxon>Desulfuromonadales</taxon>
        <taxon>Geopsychrobacteraceae</taxon>
        <taxon>Malonomonas</taxon>
    </lineage>
</organism>
<evidence type="ECO:0000256" key="2">
    <source>
        <dbReference type="ARBA" id="ARBA00018953"/>
    </source>
</evidence>
<sequence length="304" mass="31572">MNAFLFPGQGSQYTGMGKDLAENFNAAKLVFEEANDALGFDLAAMCFSGSDDELKLTANTQPAILATSVAALRVLEQETDLQPAFAAGHSLGEYSALVAVGALSLADAVKTVRQRGTFMQEAVPVGVGAMAAIMGIDAPELAALCEKAAEGDVVAPANFNSPGQIVIAGHATAVERAMALAKEAGAKRALPLPVSAPFHSALMEPAAKRLAEVLAGVSVGELKCPVVGNVEAAPYQETERVKPLLVEQVCAAVRWDESVLKMKELGVTNYIEIGPGKVLSGLAKRIAKGSTVQNIADVDSLKKL</sequence>
<dbReference type="Gene3D" id="3.40.366.10">
    <property type="entry name" value="Malonyl-Coenzyme A Acyl Carrier Protein, domain 2"/>
    <property type="match status" value="1"/>
</dbReference>
<comment type="catalytic activity">
    <reaction evidence="5 6">
        <text>holo-[ACP] + malonyl-CoA = malonyl-[ACP] + CoA</text>
        <dbReference type="Rhea" id="RHEA:41792"/>
        <dbReference type="Rhea" id="RHEA-COMP:9623"/>
        <dbReference type="Rhea" id="RHEA-COMP:9685"/>
        <dbReference type="ChEBI" id="CHEBI:57287"/>
        <dbReference type="ChEBI" id="CHEBI:57384"/>
        <dbReference type="ChEBI" id="CHEBI:64479"/>
        <dbReference type="ChEBI" id="CHEBI:78449"/>
        <dbReference type="EC" id="2.3.1.39"/>
    </reaction>
</comment>
<dbReference type="Gene3D" id="3.30.70.250">
    <property type="entry name" value="Malonyl-CoA ACP transacylase, ACP-binding"/>
    <property type="match status" value="1"/>
</dbReference>
<dbReference type="OrthoDB" id="9808564at2"/>
<feature type="active site" evidence="7">
    <location>
        <position position="199"/>
    </location>
</feature>
<dbReference type="GO" id="GO:0006633">
    <property type="term" value="P:fatty acid biosynthetic process"/>
    <property type="evidence" value="ECO:0007669"/>
    <property type="project" value="TreeGrafter"/>
</dbReference>
<gene>
    <name evidence="9" type="ORF">SAMN02745165_00644</name>
</gene>
<dbReference type="PIRSF" id="PIRSF000446">
    <property type="entry name" value="Mct"/>
    <property type="match status" value="1"/>
</dbReference>
<dbReference type="PANTHER" id="PTHR42681:SF1">
    <property type="entry name" value="MALONYL-COA-ACYL CARRIER PROTEIN TRANSACYLASE, MITOCHONDRIAL"/>
    <property type="match status" value="1"/>
</dbReference>
<dbReference type="RefSeq" id="WP_072905519.1">
    <property type="nucleotide sequence ID" value="NZ_FQZT01000002.1"/>
</dbReference>
<proteinExistence type="inferred from homology"/>
<dbReference type="InterPro" id="IPR001227">
    <property type="entry name" value="Ac_transferase_dom_sf"/>
</dbReference>
<feature type="active site" evidence="7">
    <location>
        <position position="90"/>
    </location>
</feature>
<evidence type="ECO:0000256" key="5">
    <source>
        <dbReference type="ARBA" id="ARBA00048462"/>
    </source>
</evidence>
<dbReference type="SMART" id="SM00827">
    <property type="entry name" value="PKS_AT"/>
    <property type="match status" value="1"/>
</dbReference>
<keyword evidence="3 6" id="KW-0808">Transferase</keyword>
<name>A0A1M6DE88_MALRU</name>
<keyword evidence="4 6" id="KW-0012">Acyltransferase</keyword>
<accession>A0A1M6DE88</accession>
<dbReference type="InterPro" id="IPR024925">
    <property type="entry name" value="Malonyl_CoA-ACP_transAc"/>
</dbReference>
<evidence type="ECO:0000313" key="10">
    <source>
        <dbReference type="Proteomes" id="UP000184171"/>
    </source>
</evidence>
<dbReference type="InterPro" id="IPR016036">
    <property type="entry name" value="Malonyl_transacylase_ACP-bd"/>
</dbReference>
<dbReference type="PANTHER" id="PTHR42681">
    <property type="entry name" value="MALONYL-COA-ACYL CARRIER PROTEIN TRANSACYLASE, MITOCHONDRIAL"/>
    <property type="match status" value="1"/>
</dbReference>
<evidence type="ECO:0000259" key="8">
    <source>
        <dbReference type="SMART" id="SM00827"/>
    </source>
</evidence>
<feature type="domain" description="Malonyl-CoA:ACP transacylase (MAT)" evidence="8">
    <location>
        <begin position="5"/>
        <end position="304"/>
    </location>
</feature>
<dbReference type="Proteomes" id="UP000184171">
    <property type="component" value="Unassembled WGS sequence"/>
</dbReference>
<dbReference type="InterPro" id="IPR014043">
    <property type="entry name" value="Acyl_transferase_dom"/>
</dbReference>
<dbReference type="EMBL" id="FQZT01000002">
    <property type="protein sequence ID" value="SHI71469.1"/>
    <property type="molecule type" value="Genomic_DNA"/>
</dbReference>
<protein>
    <recommendedName>
        <fullName evidence="2 6">Malonyl CoA-acyl carrier protein transacylase</fullName>
        <ecNumber evidence="1 6">2.3.1.39</ecNumber>
    </recommendedName>
</protein>
<dbReference type="EC" id="2.3.1.39" evidence="1 6"/>
<dbReference type="Pfam" id="PF00698">
    <property type="entry name" value="Acyl_transf_1"/>
    <property type="match status" value="1"/>
</dbReference>
<evidence type="ECO:0000256" key="7">
    <source>
        <dbReference type="PIRSR" id="PIRSR000446-1"/>
    </source>
</evidence>
<comment type="similarity">
    <text evidence="6">Belongs to the fabD family.</text>
</comment>
<evidence type="ECO:0000256" key="4">
    <source>
        <dbReference type="ARBA" id="ARBA00023315"/>
    </source>
</evidence>
<dbReference type="SUPFAM" id="SSF55048">
    <property type="entry name" value="Probable ACP-binding domain of malonyl-CoA ACP transacylase"/>
    <property type="match status" value="1"/>
</dbReference>
<dbReference type="NCBIfam" id="TIGR00128">
    <property type="entry name" value="fabD"/>
    <property type="match status" value="1"/>
</dbReference>